<reference evidence="3" key="2">
    <citation type="submission" date="2016-04" db="UniProtKB">
        <authorList>
            <consortium name="WormBaseParasite"/>
        </authorList>
    </citation>
    <scope>IDENTIFICATION</scope>
</reference>
<sequence length="383" mass="42865">MPVSSFKRTILITGSTDGIGKQTAIDLATHPDNRATRDNIIKETGNSSNVDYVAADLSVMKEVASLADQVKSRFPDLNVLLCNAGVLNPRRSETKDGLEMTFQVANFMVNYLSHFILCNRLIDLLERNNHGRIVVVGSVLHSWTALDWSDIMATKDYEKYLVYSRSKLCLHLMAFALHRRMNIARRNLAVNVVELGKEREPNNNGKMRTTSALSNSTSTLSMFRTTGNLVQLIENPMFENLSGKYLDSTGKQIRYPLDFSDLQAVNYGEPYLQYSRSKLMNHLTALRMARDKGDGVTVNVLEPGVIETKLLRRGGYSGGPVKNGSYAPVHLVMADELRNTTGGYFNNRGKEITLLSSDSTDSTQQDRLWKMSEEICARFGVTF</sequence>
<keyword evidence="1" id="KW-0560">Oxidoreductase</keyword>
<keyword evidence="2" id="KW-1185">Reference proteome</keyword>
<dbReference type="PRINTS" id="PR00081">
    <property type="entry name" value="GDHRDH"/>
</dbReference>
<proteinExistence type="predicted"/>
<dbReference type="Gene3D" id="3.40.50.720">
    <property type="entry name" value="NAD(P)-binding Rossmann-like Domain"/>
    <property type="match status" value="2"/>
</dbReference>
<dbReference type="GO" id="GO:0016491">
    <property type="term" value="F:oxidoreductase activity"/>
    <property type="evidence" value="ECO:0007669"/>
    <property type="project" value="UniProtKB-KW"/>
</dbReference>
<evidence type="ECO:0000313" key="3">
    <source>
        <dbReference type="WBParaSite" id="ACAC_0000106001-mRNA-1"/>
    </source>
</evidence>
<reference evidence="2" key="1">
    <citation type="submission" date="2012-09" db="EMBL/GenBank/DDBJ databases">
        <authorList>
            <person name="Martin A.A."/>
        </authorList>
    </citation>
    <scope>NUCLEOTIDE SEQUENCE</scope>
</reference>
<name>A0A158P6H3_ANGCA</name>
<dbReference type="SUPFAM" id="SSF51735">
    <property type="entry name" value="NAD(P)-binding Rossmann-fold domains"/>
    <property type="match status" value="2"/>
</dbReference>
<organism evidence="2 3">
    <name type="scientific">Angiostrongylus cantonensis</name>
    <name type="common">Rat lungworm</name>
    <dbReference type="NCBI Taxonomy" id="6313"/>
    <lineage>
        <taxon>Eukaryota</taxon>
        <taxon>Metazoa</taxon>
        <taxon>Ecdysozoa</taxon>
        <taxon>Nematoda</taxon>
        <taxon>Chromadorea</taxon>
        <taxon>Rhabditida</taxon>
        <taxon>Rhabditina</taxon>
        <taxon>Rhabditomorpha</taxon>
        <taxon>Strongyloidea</taxon>
        <taxon>Metastrongylidae</taxon>
        <taxon>Angiostrongylus</taxon>
    </lineage>
</organism>
<dbReference type="STRING" id="6313.A0A158P6H3"/>
<dbReference type="AlphaFoldDB" id="A0A158P6H3"/>
<protein>
    <submittedName>
        <fullName evidence="3">Short-chain dehydrogenase</fullName>
    </submittedName>
</protein>
<dbReference type="InterPro" id="IPR036291">
    <property type="entry name" value="NAD(P)-bd_dom_sf"/>
</dbReference>
<dbReference type="PANTHER" id="PTHR43157">
    <property type="entry name" value="PHOSPHATIDYLINOSITOL-GLYCAN BIOSYNTHESIS CLASS F PROTEIN-RELATED"/>
    <property type="match status" value="1"/>
</dbReference>
<dbReference type="InterPro" id="IPR002347">
    <property type="entry name" value="SDR_fam"/>
</dbReference>
<evidence type="ECO:0000313" key="2">
    <source>
        <dbReference type="Proteomes" id="UP000035642"/>
    </source>
</evidence>
<dbReference type="PANTHER" id="PTHR43157:SF31">
    <property type="entry name" value="PHOSPHATIDYLINOSITOL-GLYCAN BIOSYNTHESIS CLASS F PROTEIN"/>
    <property type="match status" value="1"/>
</dbReference>
<dbReference type="Proteomes" id="UP000035642">
    <property type="component" value="Unassembled WGS sequence"/>
</dbReference>
<accession>A0A158P6H3</accession>
<dbReference type="WBParaSite" id="ACAC_0000106001-mRNA-1">
    <property type="protein sequence ID" value="ACAC_0000106001-mRNA-1"/>
    <property type="gene ID" value="ACAC_0000106001"/>
</dbReference>
<evidence type="ECO:0000256" key="1">
    <source>
        <dbReference type="ARBA" id="ARBA00023002"/>
    </source>
</evidence>
<dbReference type="Pfam" id="PF00106">
    <property type="entry name" value="adh_short"/>
    <property type="match status" value="1"/>
</dbReference>